<dbReference type="InterPro" id="IPR050122">
    <property type="entry name" value="RTK"/>
</dbReference>
<dbReference type="AlphaFoldDB" id="A0AAV5W7J8"/>
<keyword evidence="2" id="KW-0547">Nucleotide-binding</keyword>
<feature type="binding site" evidence="2">
    <location>
        <position position="62"/>
    </location>
    <ligand>
        <name>ATP</name>
        <dbReference type="ChEBI" id="CHEBI:30616"/>
    </ligand>
</feature>
<name>A0AAV5W7J8_9BILA</name>
<dbReference type="FunFam" id="1.10.510.10:FF:000986">
    <property type="entry name" value="Protein tyrosine kinase 2aa"/>
    <property type="match status" value="1"/>
</dbReference>
<dbReference type="FunFam" id="3.30.200.20:FF:001232">
    <property type="entry name" value="Uncharacterized protein"/>
    <property type="match status" value="1"/>
</dbReference>
<keyword evidence="5" id="KW-1185">Reference proteome</keyword>
<gene>
    <name evidence="4" type="ORF">PFISCL1PPCAC_17981</name>
</gene>
<evidence type="ECO:0000256" key="1">
    <source>
        <dbReference type="ARBA" id="ARBA00004167"/>
    </source>
</evidence>
<dbReference type="GO" id="GO:0007169">
    <property type="term" value="P:cell surface receptor protein tyrosine kinase signaling pathway"/>
    <property type="evidence" value="ECO:0007669"/>
    <property type="project" value="TreeGrafter"/>
</dbReference>
<evidence type="ECO:0000313" key="5">
    <source>
        <dbReference type="Proteomes" id="UP001432322"/>
    </source>
</evidence>
<dbReference type="EMBL" id="BTSY01000005">
    <property type="protein sequence ID" value="GMT26684.1"/>
    <property type="molecule type" value="Genomic_DNA"/>
</dbReference>
<dbReference type="PROSITE" id="PS00107">
    <property type="entry name" value="PROTEIN_KINASE_ATP"/>
    <property type="match status" value="1"/>
</dbReference>
<dbReference type="GO" id="GO:0004714">
    <property type="term" value="F:transmembrane receptor protein tyrosine kinase activity"/>
    <property type="evidence" value="ECO:0007669"/>
    <property type="project" value="TreeGrafter"/>
</dbReference>
<sequence length="306" mass="35081">SRRYYDLPIRSDEWEIERKFVGIDYTTKLGEGAFGSVYLGRVLAKHIPRATGKSILELTVLKNDNDLAAVKMLHESADSLAERDFRAEIDVMKNIGYHERLVNILACVTLTEPVLLITEYCSNGDLLEFMRQRRLFMIENADSVDPCRIITVKKQIMFAIQVAYGMEYLSSRGFIHRDIAARNILGGKFPLKWMPPEAIEKYSFSVASDVWSYGVLLFEIVTLGGAPYSGWPAAEMLPRLKSGERMEKPDNCSDDLYEIMMKCWENSPADRPPFAKLRKRLGVLLEEIAHDDYYLKLNSHAQYYVL</sequence>
<evidence type="ECO:0000256" key="2">
    <source>
        <dbReference type="PROSITE-ProRule" id="PRU10141"/>
    </source>
</evidence>
<evidence type="ECO:0000313" key="4">
    <source>
        <dbReference type="EMBL" id="GMT26684.1"/>
    </source>
</evidence>
<comment type="caution">
    <text evidence="4">The sequence shown here is derived from an EMBL/GenBank/DDBJ whole genome shotgun (WGS) entry which is preliminary data.</text>
</comment>
<dbReference type="Proteomes" id="UP001432322">
    <property type="component" value="Unassembled WGS sequence"/>
</dbReference>
<accession>A0AAV5W7J8</accession>
<dbReference type="InterPro" id="IPR000719">
    <property type="entry name" value="Prot_kinase_dom"/>
</dbReference>
<feature type="non-terminal residue" evidence="4">
    <location>
        <position position="1"/>
    </location>
</feature>
<protein>
    <recommendedName>
        <fullName evidence="3">Protein kinase domain-containing protein</fullName>
    </recommendedName>
</protein>
<feature type="non-terminal residue" evidence="4">
    <location>
        <position position="306"/>
    </location>
</feature>
<feature type="domain" description="Protein kinase" evidence="3">
    <location>
        <begin position="23"/>
        <end position="285"/>
    </location>
</feature>
<dbReference type="PANTHER" id="PTHR24416:SF583">
    <property type="entry name" value="RECEPTOR PROTEIN-TYROSINE KINASE"/>
    <property type="match status" value="1"/>
</dbReference>
<dbReference type="GO" id="GO:0043235">
    <property type="term" value="C:receptor complex"/>
    <property type="evidence" value="ECO:0007669"/>
    <property type="project" value="TreeGrafter"/>
</dbReference>
<dbReference type="SUPFAM" id="SSF56112">
    <property type="entry name" value="Protein kinase-like (PK-like)"/>
    <property type="match status" value="1"/>
</dbReference>
<dbReference type="InterPro" id="IPR020635">
    <property type="entry name" value="Tyr_kinase_cat_dom"/>
</dbReference>
<dbReference type="InterPro" id="IPR001245">
    <property type="entry name" value="Ser-Thr/Tyr_kinase_cat_dom"/>
</dbReference>
<dbReference type="SMART" id="SM00219">
    <property type="entry name" value="TyrKc"/>
    <property type="match status" value="1"/>
</dbReference>
<dbReference type="Gene3D" id="3.30.200.20">
    <property type="entry name" value="Phosphorylase Kinase, domain 1"/>
    <property type="match status" value="1"/>
</dbReference>
<dbReference type="PRINTS" id="PR00109">
    <property type="entry name" value="TYRKINASE"/>
</dbReference>
<organism evidence="4 5">
    <name type="scientific">Pristionchus fissidentatus</name>
    <dbReference type="NCBI Taxonomy" id="1538716"/>
    <lineage>
        <taxon>Eukaryota</taxon>
        <taxon>Metazoa</taxon>
        <taxon>Ecdysozoa</taxon>
        <taxon>Nematoda</taxon>
        <taxon>Chromadorea</taxon>
        <taxon>Rhabditida</taxon>
        <taxon>Rhabditina</taxon>
        <taxon>Diplogasteromorpha</taxon>
        <taxon>Diplogasteroidea</taxon>
        <taxon>Neodiplogasteridae</taxon>
        <taxon>Pristionchus</taxon>
    </lineage>
</organism>
<dbReference type="InterPro" id="IPR011009">
    <property type="entry name" value="Kinase-like_dom_sf"/>
</dbReference>
<dbReference type="PROSITE" id="PS50011">
    <property type="entry name" value="PROTEIN_KINASE_DOM"/>
    <property type="match status" value="1"/>
</dbReference>
<dbReference type="Gene3D" id="1.10.510.10">
    <property type="entry name" value="Transferase(Phosphotransferase) domain 1"/>
    <property type="match status" value="2"/>
</dbReference>
<dbReference type="GO" id="GO:0005524">
    <property type="term" value="F:ATP binding"/>
    <property type="evidence" value="ECO:0007669"/>
    <property type="project" value="UniProtKB-UniRule"/>
</dbReference>
<dbReference type="GO" id="GO:0005886">
    <property type="term" value="C:plasma membrane"/>
    <property type="evidence" value="ECO:0007669"/>
    <property type="project" value="TreeGrafter"/>
</dbReference>
<comment type="subcellular location">
    <subcellularLocation>
        <location evidence="1">Membrane</location>
        <topology evidence="1">Single-pass membrane protein</topology>
    </subcellularLocation>
</comment>
<keyword evidence="2" id="KW-0067">ATP-binding</keyword>
<reference evidence="4" key="1">
    <citation type="submission" date="2023-10" db="EMBL/GenBank/DDBJ databases">
        <title>Genome assembly of Pristionchus species.</title>
        <authorList>
            <person name="Yoshida K."/>
            <person name="Sommer R.J."/>
        </authorList>
    </citation>
    <scope>NUCLEOTIDE SEQUENCE</scope>
    <source>
        <strain evidence="4">RS5133</strain>
    </source>
</reference>
<dbReference type="Pfam" id="PF07714">
    <property type="entry name" value="PK_Tyr_Ser-Thr"/>
    <property type="match status" value="2"/>
</dbReference>
<dbReference type="CDD" id="cd00192">
    <property type="entry name" value="PTKc"/>
    <property type="match status" value="1"/>
</dbReference>
<evidence type="ECO:0000259" key="3">
    <source>
        <dbReference type="PROSITE" id="PS50011"/>
    </source>
</evidence>
<dbReference type="InterPro" id="IPR017441">
    <property type="entry name" value="Protein_kinase_ATP_BS"/>
</dbReference>
<proteinExistence type="predicted"/>
<dbReference type="PANTHER" id="PTHR24416">
    <property type="entry name" value="TYROSINE-PROTEIN KINASE RECEPTOR"/>
    <property type="match status" value="1"/>
</dbReference>